<dbReference type="NCBIfam" id="TIGR03930">
    <property type="entry name" value="WXG100_ESAT6"/>
    <property type="match status" value="1"/>
</dbReference>
<comment type="similarity">
    <text evidence="1">Belongs to the WXG100 family.</text>
</comment>
<sequence length="103" mass="11368">MDGNILVTPEELTRNASEFSASGNSMYQIANEMLQTVQGLSGIWGGDAANTYINNFKRFQGSFDRLKGNIDAHASALTELASMYQQAEQKNVETANDFRDVLE</sequence>
<evidence type="ECO:0000256" key="1">
    <source>
        <dbReference type="RuleBase" id="RU362001"/>
    </source>
</evidence>
<dbReference type="Gene3D" id="1.10.287.1060">
    <property type="entry name" value="ESAT-6-like"/>
    <property type="match status" value="1"/>
</dbReference>
<dbReference type="InterPro" id="IPR036689">
    <property type="entry name" value="ESAT-6-like_sf"/>
</dbReference>
<dbReference type="RefSeq" id="WP_008749920.1">
    <property type="nucleotide sequence ID" value="NZ_GL622296.1"/>
</dbReference>
<comment type="caution">
    <text evidence="2">The sequence shown here is derived from an EMBL/GenBank/DDBJ whole genome shotgun (WGS) entry which is preliminary data.</text>
</comment>
<evidence type="ECO:0000313" key="2">
    <source>
        <dbReference type="EMBL" id="EFU77963.1"/>
    </source>
</evidence>
<proteinExistence type="inferred from homology"/>
<dbReference type="Pfam" id="PF06013">
    <property type="entry name" value="WXG100"/>
    <property type="match status" value="1"/>
</dbReference>
<dbReference type="AlphaFoldDB" id="E6LJL2"/>
<dbReference type="HOGENOM" id="CLU_158563_1_0_9"/>
<dbReference type="EMBL" id="AEPW01000003">
    <property type="protein sequence ID" value="EFU77963.1"/>
    <property type="molecule type" value="Genomic_DNA"/>
</dbReference>
<protein>
    <recommendedName>
        <fullName evidence="1">ESAT-6-like protein</fullName>
    </recommendedName>
</protein>
<name>E6LJL2_9FIRM</name>
<dbReference type="Proteomes" id="UP000003434">
    <property type="component" value="Unassembled WGS sequence"/>
</dbReference>
<evidence type="ECO:0000313" key="3">
    <source>
        <dbReference type="Proteomes" id="UP000003434"/>
    </source>
</evidence>
<reference evidence="2 3" key="1">
    <citation type="submission" date="2010-12" db="EMBL/GenBank/DDBJ databases">
        <authorList>
            <person name="Muzny D."/>
            <person name="Qin X."/>
            <person name="Deng J."/>
            <person name="Jiang H."/>
            <person name="Liu Y."/>
            <person name="Qu J."/>
            <person name="Song X.-Z."/>
            <person name="Zhang L."/>
            <person name="Thornton R."/>
            <person name="Coyle M."/>
            <person name="Francisco L."/>
            <person name="Jackson L."/>
            <person name="Javaid M."/>
            <person name="Korchina V."/>
            <person name="Kovar C."/>
            <person name="Mata R."/>
            <person name="Mathew T."/>
            <person name="Ngo R."/>
            <person name="Nguyen L."/>
            <person name="Nguyen N."/>
            <person name="Okwuonu G."/>
            <person name="Ongeri F."/>
            <person name="Pham C."/>
            <person name="Simmons D."/>
            <person name="Wilczek-Boney K."/>
            <person name="Hale W."/>
            <person name="Jakkamsetti A."/>
            <person name="Pham P."/>
            <person name="Ruth R."/>
            <person name="San Lucas F."/>
            <person name="Warren J."/>
            <person name="Zhang J."/>
            <person name="Zhao Z."/>
            <person name="Zhou C."/>
            <person name="Zhu D."/>
            <person name="Lee S."/>
            <person name="Bess C."/>
            <person name="Blankenburg K."/>
            <person name="Forbes L."/>
            <person name="Fu Q."/>
            <person name="Gubbala S."/>
            <person name="Hirani K."/>
            <person name="Jayaseelan J.C."/>
            <person name="Lara F."/>
            <person name="Munidasa M."/>
            <person name="Palculict T."/>
            <person name="Patil S."/>
            <person name="Pu L.-L."/>
            <person name="Saada N."/>
            <person name="Tang L."/>
            <person name="Weissenberger G."/>
            <person name="Zhu Y."/>
            <person name="Hemphill L."/>
            <person name="Shang Y."/>
            <person name="Youmans B."/>
            <person name="Ayvaz T."/>
            <person name="Ross M."/>
            <person name="Santibanez J."/>
            <person name="Aqrawi P."/>
            <person name="Gross S."/>
            <person name="Joshi V."/>
            <person name="Fowler G."/>
            <person name="Nazareth L."/>
            <person name="Reid J."/>
            <person name="Worley K."/>
            <person name="Petrosino J."/>
            <person name="Highlander S."/>
            <person name="Gibbs R."/>
        </authorList>
    </citation>
    <scope>NUCLEOTIDE SEQUENCE [LARGE SCALE GENOMIC DNA]</scope>
    <source>
        <strain evidence="2 3">DSM 3986</strain>
    </source>
</reference>
<dbReference type="InterPro" id="IPR010310">
    <property type="entry name" value="T7SS_ESAT-6-like"/>
</dbReference>
<accession>E6LJL2</accession>
<dbReference type="eggNOG" id="COG4842">
    <property type="taxonomic scope" value="Bacteria"/>
</dbReference>
<gene>
    <name evidence="2" type="ORF">HMPREF0381_0147</name>
</gene>
<dbReference type="SUPFAM" id="SSF140453">
    <property type="entry name" value="EsxAB dimer-like"/>
    <property type="match status" value="1"/>
</dbReference>
<organism evidence="2 3">
    <name type="scientific">Lachnoanaerobaculum saburreum DSM 3986</name>
    <dbReference type="NCBI Taxonomy" id="887325"/>
    <lineage>
        <taxon>Bacteria</taxon>
        <taxon>Bacillati</taxon>
        <taxon>Bacillota</taxon>
        <taxon>Clostridia</taxon>
        <taxon>Lachnospirales</taxon>
        <taxon>Lachnospiraceae</taxon>
        <taxon>Lachnoanaerobaculum</taxon>
    </lineage>
</organism>